<keyword evidence="2" id="KW-0690">Ribosome biogenesis</keyword>
<dbReference type="PANTHER" id="PTHR23270:SF10">
    <property type="entry name" value="PROTEIN RRP5 HOMOLOG"/>
    <property type="match status" value="1"/>
</dbReference>
<evidence type="ECO:0000259" key="11">
    <source>
        <dbReference type="PROSITE" id="PS50126"/>
    </source>
</evidence>
<feature type="domain" description="S1 motif" evidence="11">
    <location>
        <begin position="1037"/>
        <end position="1108"/>
    </location>
</feature>
<feature type="domain" description="S1 motif" evidence="11">
    <location>
        <begin position="649"/>
        <end position="718"/>
    </location>
</feature>
<dbReference type="InterPro" id="IPR048058">
    <property type="entry name" value="Rrp5_S1_rpt_hs11_sc8"/>
</dbReference>
<dbReference type="PANTHER" id="PTHR23270">
    <property type="entry name" value="PROGRAMMED CELL DEATH PROTEIN 11 PRE-RRNA PROCESSING PROTEIN RRP5"/>
    <property type="match status" value="1"/>
</dbReference>
<dbReference type="Gene3D" id="2.40.50.140">
    <property type="entry name" value="Nucleic acid-binding proteins"/>
    <property type="match status" value="12"/>
</dbReference>
<feature type="region of interest" description="Disordered" evidence="10">
    <location>
        <begin position="91"/>
        <end position="146"/>
    </location>
</feature>
<evidence type="ECO:0000313" key="12">
    <source>
        <dbReference type="EMBL" id="KAF2398795.1"/>
    </source>
</evidence>
<feature type="domain" description="S1 motif" evidence="11">
    <location>
        <begin position="935"/>
        <end position="1011"/>
    </location>
</feature>
<feature type="domain" description="S1 motif" evidence="11">
    <location>
        <begin position="831"/>
        <end position="900"/>
    </location>
</feature>
<dbReference type="GO" id="GO:0003723">
    <property type="term" value="F:RNA binding"/>
    <property type="evidence" value="ECO:0007669"/>
    <property type="project" value="TreeGrafter"/>
</dbReference>
<feature type="compositionally biased region" description="Acidic residues" evidence="10">
    <location>
        <begin position="1400"/>
        <end position="1413"/>
    </location>
</feature>
<sequence length="1779" mass="195097">MAPIKRAAENDAGRLKPAKHSTDNRPAKRQRQTEKQSSDSRSPAAKFSKTEPSKEAPAKDAVSVLRLEEKAFPRGGASVLTPIEHKQIQHEATRDVLFEQSGGKPAAVGDLSGSEDDEATVSKKSKKKVKKGKGKEREDTKEKSERLEKIQGLSFKRLTPGSLVLGQITQITSKDLALALPNNITGYVPLTEISDTVTQKVEKLLESADKSEDSGSDDFEDVEPRKLFRVGQYLRAYVISNGSDSTKSRKRIELSLIPRLTNVGLSAIDLVEGCFVQAAVVSVEDYGFIMDLGLEDKNLKAFLSSKMVPADTTASAVEEGSVFLCFILGKNADGSIVKLCADHQKIANLKKNQFLSTAPSINVFLPGTSMNMTVTDVSSSGLRGQVMGMLDVTSDMIHSGAAQAGKPLHEKLSIGQKVKARVLFKLPKGDSQKIGVSLLDHALTLSAPSLKKGKSPVEQLPIATIVESAKVVRVEPTLGLFMDVGVPGIQGFAHISRLTEKKIDMLSTDSGSFKEGSTHRARVIGFNPTDGLFLMSLEERVLEQPYLRVEDIPIGQVVKGTVEKLLVNEKGVGGILVTLAEGITGLVPEMHMADVHLQHPERKFRDGMAVTARVLSTNPEKRTIRLTLKKTLVNSDVEPWTSYEAITPGAQAPGTLVNILDNGAVVQFYGSIRGFLPVAEMSEAFIANPKEHFRVGQVVTVRAINVDAEKKKLTLTCKDQAGSDESRKAFQELKIGQIVSGTVTEVSPAAINLELEGGLKGILKNEQLTDGSENKNVSAAKKTRVGQKLHDVVILEKADRQQFATLSSKPSLVKAAKEGHLPSTIRQVEEGKTLAGFVRNITGDQVFVQFGGRLVGLLLKTGMSEEMKNTESFGLRVGQSLSARVLSIDHSRERFLLTLREDKAEAVPKENTRSGQELVKPVDGKSKTIADFALGKHTVARVKSVKDVQLNVVLADNVQGRIHISELFTKWEDITDPKHPLKQFKVGQLIPVRILGIHDARTHRFLPISHRTGTHSVYELTAKVDEEDLTIDNLALGSTWIAFINNFGPHCAFVSLSASVHGSIDLMDLSSDSSLLGDLATNFPVGSALQARVKAVEPVENKLRLTATPANAVPLSIGDLNKGQKLSGRITKITDRSLIVQLSEALTGTVTLTELADDYSQANTSAHKKNDIVQVVVVDFDVPNKKVFLSLRPSLTQKSAPAAKDRHISSATQLKVNDVVRGFVKNVADVGLFVALGPRVTGFVRVAELSDSYIKDWKASYEVDQLVRGKVTAIDEATGNVQLSLRASVLDKDYVPLLTIDDLKKGMIVTGKVRKVEDFGVFIVVDNSRNVSGLCHRSEIANGPVSNVKQLYDEGDAVKALVLQVDKEKRRVSFGLKASYFKHEGDESSDEEGGVDVEMGEAEDDDSDVDIDLGDVKSAESDNEDGAEDSDASSNDDDNVPRKGGLNVGGFDWTGAISDGEQEANDSEAEQLLKKKKHKKPTIQEDRTGDLDRNGPQSVADFERLLLGQPNSSSLWIQYMAFQLSLSEVDKARAIGDRALKTINMLDQDEKMNVWIALLNLENAYGSPETLEEVFTRACQYSDKNEMHSRLASIYIESGKNEEAAALFTRMHKLKDLTATPTFWLNHATFLMTTQNQPDAARALLARATQSVPKQQHRQLVARFGALEYTSPHGDVERGRTVFEGLLDAYTQVHRWDLWDMYLDLETSKGEMAQARGLFERMAKRPMKTRRARYFFKRWAKFEEEGGDKKALERVQALAKEWVEKHAERKEDEDVEMED</sequence>
<dbReference type="InterPro" id="IPR012340">
    <property type="entry name" value="NA-bd_OB-fold"/>
</dbReference>
<feature type="compositionally biased region" description="Basic and acidic residues" evidence="10">
    <location>
        <begin position="1"/>
        <end position="38"/>
    </location>
</feature>
<keyword evidence="5" id="KW-0677">Repeat</keyword>
<evidence type="ECO:0000256" key="4">
    <source>
        <dbReference type="ARBA" id="ARBA00022553"/>
    </source>
</evidence>
<evidence type="ECO:0000313" key="13">
    <source>
        <dbReference type="Proteomes" id="UP000799640"/>
    </source>
</evidence>
<reference evidence="12" key="1">
    <citation type="journal article" date="2020" name="Stud. Mycol.">
        <title>101 Dothideomycetes genomes: a test case for predicting lifestyles and emergence of pathogens.</title>
        <authorList>
            <person name="Haridas S."/>
            <person name="Albert R."/>
            <person name="Binder M."/>
            <person name="Bloem J."/>
            <person name="Labutti K."/>
            <person name="Salamov A."/>
            <person name="Andreopoulos B."/>
            <person name="Baker S."/>
            <person name="Barry K."/>
            <person name="Bills G."/>
            <person name="Bluhm B."/>
            <person name="Cannon C."/>
            <person name="Castanera R."/>
            <person name="Culley D."/>
            <person name="Daum C."/>
            <person name="Ezra D."/>
            <person name="Gonzalez J."/>
            <person name="Henrissat B."/>
            <person name="Kuo A."/>
            <person name="Liang C."/>
            <person name="Lipzen A."/>
            <person name="Lutzoni F."/>
            <person name="Magnuson J."/>
            <person name="Mondo S."/>
            <person name="Nolan M."/>
            <person name="Ohm R."/>
            <person name="Pangilinan J."/>
            <person name="Park H.-J."/>
            <person name="Ramirez L."/>
            <person name="Alfaro M."/>
            <person name="Sun H."/>
            <person name="Tritt A."/>
            <person name="Yoshinaga Y."/>
            <person name="Zwiers L.-H."/>
            <person name="Turgeon B."/>
            <person name="Goodwin S."/>
            <person name="Spatafora J."/>
            <person name="Crous P."/>
            <person name="Grigoriev I."/>
        </authorList>
    </citation>
    <scope>NUCLEOTIDE SEQUENCE</scope>
    <source>
        <strain evidence="12">CBS 262.69</strain>
    </source>
</reference>
<dbReference type="InterPro" id="IPR057301">
    <property type="entry name" value="Rrp5_OB_4th"/>
</dbReference>
<proteinExistence type="predicted"/>
<dbReference type="GO" id="GO:0006364">
    <property type="term" value="P:rRNA processing"/>
    <property type="evidence" value="ECO:0007669"/>
    <property type="project" value="UniProtKB-KW"/>
</dbReference>
<dbReference type="FunFam" id="2.40.50.140:FF:000196">
    <property type="entry name" value="rRNA biogenesis protein RRP5"/>
    <property type="match status" value="1"/>
</dbReference>
<dbReference type="SMART" id="SM00386">
    <property type="entry name" value="HAT"/>
    <property type="match status" value="6"/>
</dbReference>
<evidence type="ECO:0000256" key="2">
    <source>
        <dbReference type="ARBA" id="ARBA00022517"/>
    </source>
</evidence>
<accession>A0A6G1HST0</accession>
<comment type="function">
    <text evidence="7">Involved in the biogenesis of rRNA. Required for the formation of 18S and 5.8S rRNA.</text>
</comment>
<dbReference type="PROSITE" id="PS50126">
    <property type="entry name" value="S1"/>
    <property type="match status" value="11"/>
</dbReference>
<dbReference type="InterPro" id="IPR011990">
    <property type="entry name" value="TPR-like_helical_dom_sf"/>
</dbReference>
<dbReference type="CDD" id="cd05707">
    <property type="entry name" value="S1_Rrp5_repeat_sc11"/>
    <property type="match status" value="1"/>
</dbReference>
<keyword evidence="13" id="KW-1185">Reference proteome</keyword>
<dbReference type="SUPFAM" id="SSF48452">
    <property type="entry name" value="TPR-like"/>
    <property type="match status" value="2"/>
</dbReference>
<evidence type="ECO:0000256" key="3">
    <source>
        <dbReference type="ARBA" id="ARBA00022552"/>
    </source>
</evidence>
<dbReference type="Pfam" id="PF24685">
    <property type="entry name" value="OB_RRP5_4th"/>
    <property type="match status" value="1"/>
</dbReference>
<feature type="domain" description="S1 motif" evidence="11">
    <location>
        <begin position="1306"/>
        <end position="1377"/>
    </location>
</feature>
<feature type="domain" description="S1 motif" evidence="11">
    <location>
        <begin position="161"/>
        <end position="257"/>
    </location>
</feature>
<organism evidence="12 13">
    <name type="scientific">Trichodelitschia bisporula</name>
    <dbReference type="NCBI Taxonomy" id="703511"/>
    <lineage>
        <taxon>Eukaryota</taxon>
        <taxon>Fungi</taxon>
        <taxon>Dikarya</taxon>
        <taxon>Ascomycota</taxon>
        <taxon>Pezizomycotina</taxon>
        <taxon>Dothideomycetes</taxon>
        <taxon>Dothideomycetes incertae sedis</taxon>
        <taxon>Phaeotrichales</taxon>
        <taxon>Phaeotrichaceae</taxon>
        <taxon>Trichodelitschia</taxon>
    </lineage>
</organism>
<dbReference type="Proteomes" id="UP000799640">
    <property type="component" value="Unassembled WGS sequence"/>
</dbReference>
<gene>
    <name evidence="12" type="ORF">EJ06DRAFT_479839</name>
</gene>
<feature type="compositionally biased region" description="Basic and acidic residues" evidence="10">
    <location>
        <begin position="48"/>
        <end position="58"/>
    </location>
</feature>
<keyword evidence="3" id="KW-0698">rRNA processing</keyword>
<evidence type="ECO:0000256" key="6">
    <source>
        <dbReference type="ARBA" id="ARBA00023242"/>
    </source>
</evidence>
<comment type="subcellular location">
    <subcellularLocation>
        <location evidence="1">Nucleus</location>
        <location evidence="1">Nucleolus</location>
    </subcellularLocation>
</comment>
<dbReference type="EMBL" id="ML996699">
    <property type="protein sequence ID" value="KAF2398795.1"/>
    <property type="molecule type" value="Genomic_DNA"/>
</dbReference>
<feature type="region of interest" description="Disordered" evidence="10">
    <location>
        <begin position="1400"/>
        <end position="1496"/>
    </location>
</feature>
<feature type="compositionally biased region" description="Acidic residues" evidence="10">
    <location>
        <begin position="1460"/>
        <end position="1469"/>
    </location>
</feature>
<dbReference type="InterPro" id="IPR003107">
    <property type="entry name" value="HAT"/>
</dbReference>
<dbReference type="CDD" id="cd05697">
    <property type="entry name" value="S1_Rrp5_repeat_hs5"/>
    <property type="match status" value="1"/>
</dbReference>
<feature type="compositionally biased region" description="Basic and acidic residues" evidence="10">
    <location>
        <begin position="1482"/>
        <end position="1493"/>
    </location>
</feature>
<feature type="region of interest" description="Disordered" evidence="10">
    <location>
        <begin position="1"/>
        <end position="62"/>
    </location>
</feature>
<dbReference type="InterPro" id="IPR048059">
    <property type="entry name" value="Rrp5_S1_rpt_hs1_sc1"/>
</dbReference>
<evidence type="ECO:0000256" key="7">
    <source>
        <dbReference type="ARBA" id="ARBA00055575"/>
    </source>
</evidence>
<dbReference type="FunFam" id="2.40.50.140:FF:000155">
    <property type="entry name" value="rRNA biogenesis protein RRP5"/>
    <property type="match status" value="1"/>
</dbReference>
<evidence type="ECO:0000256" key="9">
    <source>
        <dbReference type="ARBA" id="ARBA00076674"/>
    </source>
</evidence>
<evidence type="ECO:0000256" key="10">
    <source>
        <dbReference type="SAM" id="MobiDB-lite"/>
    </source>
</evidence>
<keyword evidence="6" id="KW-0539">Nucleus</keyword>
<dbReference type="InterPro" id="IPR045209">
    <property type="entry name" value="Rrp5"/>
</dbReference>
<feature type="domain" description="S1 motif" evidence="11">
    <location>
        <begin position="555"/>
        <end position="629"/>
    </location>
</feature>
<dbReference type="CDD" id="cd05698">
    <property type="entry name" value="S1_Rrp5_repeat_hs6_sc5"/>
    <property type="match status" value="1"/>
</dbReference>
<protein>
    <recommendedName>
        <fullName evidence="8">rRNA biogenesis protein RRP5</fullName>
    </recommendedName>
    <alternativeName>
        <fullName evidence="9">Ribosomal RNA-processing protein 5</fullName>
    </alternativeName>
</protein>
<feature type="compositionally biased region" description="Acidic residues" evidence="10">
    <location>
        <begin position="1421"/>
        <end position="1438"/>
    </location>
</feature>
<dbReference type="OrthoDB" id="412781at2759"/>
<dbReference type="CDD" id="cd05693">
    <property type="entry name" value="S1_Rrp5_repeat_hs1_sc1"/>
    <property type="match status" value="1"/>
</dbReference>
<evidence type="ECO:0000256" key="8">
    <source>
        <dbReference type="ARBA" id="ARBA00073619"/>
    </source>
</evidence>
<dbReference type="FunFam" id="2.40.50.140:FF:000159">
    <property type="entry name" value="rRNA biogenesis protein rrp5"/>
    <property type="match status" value="1"/>
</dbReference>
<dbReference type="Pfam" id="PF00575">
    <property type="entry name" value="S1"/>
    <property type="match status" value="3"/>
</dbReference>
<feature type="compositionally biased region" description="Basic and acidic residues" evidence="10">
    <location>
        <begin position="135"/>
        <end position="146"/>
    </location>
</feature>
<dbReference type="Pfam" id="PF23459">
    <property type="entry name" value="S1_RRP5"/>
    <property type="match status" value="3"/>
</dbReference>
<feature type="domain" description="S1 motif" evidence="11">
    <location>
        <begin position="1123"/>
        <end position="1192"/>
    </location>
</feature>
<feature type="compositionally biased region" description="Basic residues" evidence="10">
    <location>
        <begin position="123"/>
        <end position="134"/>
    </location>
</feature>
<feature type="domain" description="S1 motif" evidence="11">
    <location>
        <begin position="736"/>
        <end position="809"/>
    </location>
</feature>
<feature type="domain" description="S1 motif" evidence="11">
    <location>
        <begin position="1217"/>
        <end position="1286"/>
    </location>
</feature>
<dbReference type="Gene3D" id="1.25.40.10">
    <property type="entry name" value="Tetratricopeptide repeat domain"/>
    <property type="match status" value="1"/>
</dbReference>
<evidence type="ECO:0000256" key="5">
    <source>
        <dbReference type="ARBA" id="ARBA00022737"/>
    </source>
</evidence>
<dbReference type="CDD" id="cd05702">
    <property type="entry name" value="S1_Rrp5_repeat_hs11_sc8"/>
    <property type="match status" value="1"/>
</dbReference>
<name>A0A6G1HST0_9PEZI</name>
<dbReference type="FunFam" id="2.40.50.140:FF:000103">
    <property type="entry name" value="protein RRP5 homolog"/>
    <property type="match status" value="2"/>
</dbReference>
<dbReference type="FunFam" id="2.40.50.140:FF:000279">
    <property type="entry name" value="rRNA biogenesis protein rrp5"/>
    <property type="match status" value="1"/>
</dbReference>
<dbReference type="InterPro" id="IPR057302">
    <property type="entry name" value="Rrp5_S1"/>
</dbReference>
<dbReference type="GO" id="GO:0032040">
    <property type="term" value="C:small-subunit processome"/>
    <property type="evidence" value="ECO:0007669"/>
    <property type="project" value="TreeGrafter"/>
</dbReference>
<dbReference type="InterPro" id="IPR003029">
    <property type="entry name" value="S1_domain"/>
</dbReference>
<feature type="domain" description="S1 motif" evidence="11">
    <location>
        <begin position="463"/>
        <end position="538"/>
    </location>
</feature>
<evidence type="ECO:0000256" key="1">
    <source>
        <dbReference type="ARBA" id="ARBA00004604"/>
    </source>
</evidence>
<dbReference type="SMART" id="SM00316">
    <property type="entry name" value="S1"/>
    <property type="match status" value="12"/>
</dbReference>
<keyword evidence="4" id="KW-0597">Phosphoprotein</keyword>
<dbReference type="SUPFAM" id="SSF50249">
    <property type="entry name" value="Nucleic acid-binding proteins"/>
    <property type="match status" value="12"/>
</dbReference>